<dbReference type="NCBIfam" id="TIGR01167">
    <property type="entry name" value="LPXTG_anchor"/>
    <property type="match status" value="1"/>
</dbReference>
<feature type="transmembrane region" description="Helical" evidence="2">
    <location>
        <begin position="95"/>
        <end position="114"/>
    </location>
</feature>
<proteinExistence type="predicted"/>
<reference evidence="3 4" key="1">
    <citation type="journal article" date="2015" name="Int. J. Syst. Evol. Microbiol.">
        <title>Amycolatopsis rhabdoformis sp. nov., an actinomycete isolated from a tropical forest soil.</title>
        <authorList>
            <person name="Souza W.R."/>
            <person name="Silva R.E."/>
            <person name="Goodfellow M."/>
            <person name="Busarakam K."/>
            <person name="Figueiro F.S."/>
            <person name="Ferreira D."/>
            <person name="Rodrigues-Filho E."/>
            <person name="Moraes L.A.B."/>
            <person name="Zucchi T.D."/>
        </authorList>
    </citation>
    <scope>NUCLEOTIDE SEQUENCE [LARGE SCALE GENOMIC DNA]</scope>
    <source>
        <strain evidence="3 4">NCIMB 14900</strain>
    </source>
</reference>
<sequence>MPAQKLRTAARAAAHRGRAHFERTRTTGRVLALVILVGMALLTSGPGASAAQPSGVGNAHLVPQAATDEGYAYRPVADVLPRGDTPPPEDHDSGWLPLAILAGLLLAGGGGYLLRSRREAA</sequence>
<keyword evidence="2" id="KW-1133">Transmembrane helix</keyword>
<keyword evidence="4" id="KW-1185">Reference proteome</keyword>
<accession>A0ABZ1HYE3</accession>
<keyword evidence="2" id="KW-0812">Transmembrane</keyword>
<keyword evidence="2" id="KW-0472">Membrane</keyword>
<evidence type="ECO:0000313" key="4">
    <source>
        <dbReference type="Proteomes" id="UP001330812"/>
    </source>
</evidence>
<dbReference type="RefSeq" id="WP_326565971.1">
    <property type="nucleotide sequence ID" value="NZ_CP142149.1"/>
</dbReference>
<evidence type="ECO:0000313" key="3">
    <source>
        <dbReference type="EMBL" id="WSE26975.1"/>
    </source>
</evidence>
<feature type="region of interest" description="Disordered" evidence="1">
    <location>
        <begin position="1"/>
        <end position="20"/>
    </location>
</feature>
<evidence type="ECO:0000256" key="2">
    <source>
        <dbReference type="SAM" id="Phobius"/>
    </source>
</evidence>
<gene>
    <name evidence="3" type="ORF">VSH64_29370</name>
</gene>
<dbReference type="Proteomes" id="UP001330812">
    <property type="component" value="Chromosome"/>
</dbReference>
<protein>
    <submittedName>
        <fullName evidence="3">LPXTG cell wall anchor domain-containing protein</fullName>
    </submittedName>
</protein>
<name>A0ABZ1HYE3_9PSEU</name>
<evidence type="ECO:0000256" key="1">
    <source>
        <dbReference type="SAM" id="MobiDB-lite"/>
    </source>
</evidence>
<dbReference type="EMBL" id="CP142149">
    <property type="protein sequence ID" value="WSE26975.1"/>
    <property type="molecule type" value="Genomic_DNA"/>
</dbReference>
<organism evidence="3 4">
    <name type="scientific">Amycolatopsis rhabdoformis</name>
    <dbReference type="NCBI Taxonomy" id="1448059"/>
    <lineage>
        <taxon>Bacteria</taxon>
        <taxon>Bacillati</taxon>
        <taxon>Actinomycetota</taxon>
        <taxon>Actinomycetes</taxon>
        <taxon>Pseudonocardiales</taxon>
        <taxon>Pseudonocardiaceae</taxon>
        <taxon>Amycolatopsis</taxon>
    </lineage>
</organism>